<dbReference type="SUPFAM" id="SSF101898">
    <property type="entry name" value="NHL repeat"/>
    <property type="match status" value="1"/>
</dbReference>
<evidence type="ECO:0000256" key="1">
    <source>
        <dbReference type="SAM" id="SignalP"/>
    </source>
</evidence>
<organism evidence="3 4">
    <name type="scientific">Pseudonocardia hispaniensis</name>
    <dbReference type="NCBI Taxonomy" id="904933"/>
    <lineage>
        <taxon>Bacteria</taxon>
        <taxon>Bacillati</taxon>
        <taxon>Actinomycetota</taxon>
        <taxon>Actinomycetes</taxon>
        <taxon>Pseudonocardiales</taxon>
        <taxon>Pseudonocardiaceae</taxon>
        <taxon>Pseudonocardia</taxon>
    </lineage>
</organism>
<evidence type="ECO:0000259" key="2">
    <source>
        <dbReference type="SMART" id="SM00909"/>
    </source>
</evidence>
<protein>
    <submittedName>
        <fullName evidence="3">LpqB family beta-propeller domain-containing protein</fullName>
    </submittedName>
</protein>
<dbReference type="PROSITE" id="PS51257">
    <property type="entry name" value="PROKAR_LIPOPROTEIN"/>
    <property type="match status" value="1"/>
</dbReference>
<feature type="signal peptide" evidence="1">
    <location>
        <begin position="1"/>
        <end position="25"/>
    </location>
</feature>
<sequence length="580" mass="60695">MSGPLRRRALTVLTALLAVAGLAGCASVPESSSVQVLRKVPVRGAPALPPGPVDGTNPLDLVRGFVYASGSSIDKHGAARRFLSPEAEGWDDGAALRLLDEQFDTVYPPRPAELGRDVTIVRIRGTQVGTLTSTGTFRSDESPIEVDVTVTRHEGQWRISRLPDGVLVRLSDFRSNYRTVKTYFVDPVRGVTVADMRYLPVVPARAQASRAVELLLDGPSDALAGAATSLLPPGARLRANVAETPDGAVLVDLTQVGSLDEAGRRLLAAQVVLTLSEVNVGRVRLLVDGSPLLPGKSDLTRDDVAALADGVDPRGEVSGFVVAGGRVRQLTSGEPGTPIPGPAGGGDVEVLSASTAVGGGRLAVVSRESGRPRLRVGPPDGPLQAVALDATSMTRPTWTADGDEVWTVVDGSTVARVLLGPADEPRRGRVDGTALAALGEIQDLRLSRDGMRLAAVVNGKLVTAVVARPGDGTAVIRNVQLLRPGELDEVVGVSWRAPESVLVVNNRADRPVMVVTVDGLTVQTVPNINLTPPLRAVAAFPGRALLVADQSGVWSYSGGELDTWRQVLGGVPDAIPFYPG</sequence>
<gene>
    <name evidence="3" type="ORF">ACFQE5_15210</name>
</gene>
<dbReference type="InterPro" id="IPR019606">
    <property type="entry name" value="GerMN"/>
</dbReference>
<dbReference type="EMBL" id="JBHSQW010000031">
    <property type="protein sequence ID" value="MFC5995562.1"/>
    <property type="molecule type" value="Genomic_DNA"/>
</dbReference>
<dbReference type="InterPro" id="IPR059026">
    <property type="entry name" value="LpqB_N"/>
</dbReference>
<dbReference type="Proteomes" id="UP001596302">
    <property type="component" value="Unassembled WGS sequence"/>
</dbReference>
<dbReference type="Pfam" id="PF10647">
    <property type="entry name" value="Gmad1"/>
    <property type="match status" value="1"/>
</dbReference>
<accession>A0ABW1J4M6</accession>
<reference evidence="4" key="1">
    <citation type="journal article" date="2019" name="Int. J. Syst. Evol. Microbiol.">
        <title>The Global Catalogue of Microorganisms (GCM) 10K type strain sequencing project: providing services to taxonomists for standard genome sequencing and annotation.</title>
        <authorList>
            <consortium name="The Broad Institute Genomics Platform"/>
            <consortium name="The Broad Institute Genome Sequencing Center for Infectious Disease"/>
            <person name="Wu L."/>
            <person name="Ma J."/>
        </authorList>
    </citation>
    <scope>NUCLEOTIDE SEQUENCE [LARGE SCALE GENOMIC DNA]</scope>
    <source>
        <strain evidence="4">CCM 8391</strain>
    </source>
</reference>
<feature type="domain" description="GerMN" evidence="2">
    <location>
        <begin position="208"/>
        <end position="296"/>
    </location>
</feature>
<evidence type="ECO:0000313" key="4">
    <source>
        <dbReference type="Proteomes" id="UP001596302"/>
    </source>
</evidence>
<dbReference type="Pfam" id="PF25976">
    <property type="entry name" value="LpqB_N"/>
    <property type="match status" value="1"/>
</dbReference>
<comment type="caution">
    <text evidence="3">The sequence shown here is derived from an EMBL/GenBank/DDBJ whole genome shotgun (WGS) entry which is preliminary data.</text>
</comment>
<dbReference type="SMART" id="SM00909">
    <property type="entry name" value="Germane"/>
    <property type="match status" value="1"/>
</dbReference>
<keyword evidence="1" id="KW-0732">Signal</keyword>
<proteinExistence type="predicted"/>
<dbReference type="InterPro" id="IPR018910">
    <property type="entry name" value="LpqB_C"/>
</dbReference>
<dbReference type="RefSeq" id="WP_379585645.1">
    <property type="nucleotide sequence ID" value="NZ_JBHSQW010000031.1"/>
</dbReference>
<dbReference type="Pfam" id="PF10646">
    <property type="entry name" value="Germane"/>
    <property type="match status" value="1"/>
</dbReference>
<name>A0ABW1J4M6_9PSEU</name>
<feature type="chain" id="PRO_5045614398" evidence="1">
    <location>
        <begin position="26"/>
        <end position="580"/>
    </location>
</feature>
<keyword evidence="4" id="KW-1185">Reference proteome</keyword>
<evidence type="ECO:0000313" key="3">
    <source>
        <dbReference type="EMBL" id="MFC5995562.1"/>
    </source>
</evidence>